<evidence type="ECO:0000313" key="1">
    <source>
        <dbReference type="EMBL" id="TXE86233.1"/>
    </source>
</evidence>
<reference evidence="1 2" key="1">
    <citation type="submission" date="2019-07" db="EMBL/GenBank/DDBJ databases">
        <title>Rapid identification of Enteric Bacteria from Whole Genome Sequences (WGS) using Average Nucleotide Identity (ANI).</title>
        <authorList>
            <person name="Lane C."/>
        </authorList>
    </citation>
    <scope>NUCLEOTIDE SEQUENCE [LARGE SCALE GENOMIC DNA]</scope>
    <source>
        <strain evidence="1 2">2016D-0084</strain>
    </source>
</reference>
<evidence type="ECO:0000313" key="2">
    <source>
        <dbReference type="Proteomes" id="UP000321629"/>
    </source>
</evidence>
<accession>A0A5C7DSQ1</accession>
<proteinExistence type="predicted"/>
<gene>
    <name evidence="1" type="ORF">FPD38_06150</name>
</gene>
<dbReference type="AlphaFoldDB" id="A0A5C7DSQ1"/>
<dbReference type="EMBL" id="VOWJ01000031">
    <property type="protein sequence ID" value="TXE86233.1"/>
    <property type="molecule type" value="Genomic_DNA"/>
</dbReference>
<protein>
    <submittedName>
        <fullName evidence="1">Uncharacterized protein</fullName>
    </submittedName>
</protein>
<organism evidence="1 2">
    <name type="scientific">Campylobacter volucris</name>
    <dbReference type="NCBI Taxonomy" id="1031542"/>
    <lineage>
        <taxon>Bacteria</taxon>
        <taxon>Pseudomonadati</taxon>
        <taxon>Campylobacterota</taxon>
        <taxon>Epsilonproteobacteria</taxon>
        <taxon>Campylobacterales</taxon>
        <taxon>Campylobacteraceae</taxon>
        <taxon>Campylobacter</taxon>
    </lineage>
</organism>
<sequence>MISKIFVKNNTLIILAKHHVAYMELNHDDTKKTIKNLIKHYTFAKAQSIFANINNIKILSDRNFIHQNQTNINSKKHFIELSNAKFSNNITNPILHKQFEQLREIIKNARK</sequence>
<dbReference type="Proteomes" id="UP000321629">
    <property type="component" value="Unassembled WGS sequence"/>
</dbReference>
<comment type="caution">
    <text evidence="1">The sequence shown here is derived from an EMBL/GenBank/DDBJ whole genome shotgun (WGS) entry which is preliminary data.</text>
</comment>
<name>A0A5C7DSQ1_9BACT</name>